<keyword evidence="4" id="KW-0548">Nucleotidyltransferase</keyword>
<evidence type="ECO:0000256" key="1">
    <source>
        <dbReference type="SAM" id="MobiDB-lite"/>
    </source>
</evidence>
<dbReference type="InterPro" id="IPR000477">
    <property type="entry name" value="RT_dom"/>
</dbReference>
<dbReference type="PROSITE" id="PS50879">
    <property type="entry name" value="RNASE_H_1"/>
    <property type="match status" value="1"/>
</dbReference>
<dbReference type="GO" id="GO:0003964">
    <property type="term" value="F:RNA-directed DNA polymerase activity"/>
    <property type="evidence" value="ECO:0007669"/>
    <property type="project" value="UniProtKB-KW"/>
</dbReference>
<dbReference type="InterPro" id="IPR002156">
    <property type="entry name" value="RNaseH_domain"/>
</dbReference>
<dbReference type="GO" id="GO:0003676">
    <property type="term" value="F:nucleic acid binding"/>
    <property type="evidence" value="ECO:0007669"/>
    <property type="project" value="InterPro"/>
</dbReference>
<dbReference type="Pfam" id="PF00075">
    <property type="entry name" value="RNase_H"/>
    <property type="match status" value="1"/>
</dbReference>
<evidence type="ECO:0000259" key="3">
    <source>
        <dbReference type="PROSITE" id="PS50879"/>
    </source>
</evidence>
<dbReference type="GO" id="GO:0004523">
    <property type="term" value="F:RNA-DNA hybrid ribonuclease activity"/>
    <property type="evidence" value="ECO:0007669"/>
    <property type="project" value="InterPro"/>
</dbReference>
<keyword evidence="5" id="KW-1185">Reference proteome</keyword>
<feature type="compositionally biased region" description="Polar residues" evidence="1">
    <location>
        <begin position="862"/>
        <end position="871"/>
    </location>
</feature>
<evidence type="ECO:0000313" key="4">
    <source>
        <dbReference type="EMBL" id="KAF7344616.1"/>
    </source>
</evidence>
<accession>A0A8H6XQH4</accession>
<dbReference type="Pfam" id="PF00078">
    <property type="entry name" value="RVT_1"/>
    <property type="match status" value="1"/>
</dbReference>
<evidence type="ECO:0000313" key="5">
    <source>
        <dbReference type="Proteomes" id="UP000623467"/>
    </source>
</evidence>
<dbReference type="AlphaFoldDB" id="A0A8H6XQH4"/>
<feature type="region of interest" description="Disordered" evidence="1">
    <location>
        <begin position="842"/>
        <end position="874"/>
    </location>
</feature>
<dbReference type="PROSITE" id="PS50878">
    <property type="entry name" value="RT_POL"/>
    <property type="match status" value="1"/>
</dbReference>
<dbReference type="Proteomes" id="UP000623467">
    <property type="component" value="Unassembled WGS sequence"/>
</dbReference>
<gene>
    <name evidence="4" type="ORF">MSAN_01943900</name>
</gene>
<dbReference type="CDD" id="cd09276">
    <property type="entry name" value="Rnase_HI_RT_non_LTR"/>
    <property type="match status" value="1"/>
</dbReference>
<dbReference type="OrthoDB" id="412006at2759"/>
<dbReference type="PANTHER" id="PTHR33481">
    <property type="entry name" value="REVERSE TRANSCRIPTASE"/>
    <property type="match status" value="1"/>
</dbReference>
<keyword evidence="4" id="KW-0695">RNA-directed DNA polymerase</keyword>
<dbReference type="InterPro" id="IPR043502">
    <property type="entry name" value="DNA/RNA_pol_sf"/>
</dbReference>
<reference evidence="4" key="1">
    <citation type="submission" date="2020-05" db="EMBL/GenBank/DDBJ databases">
        <title>Mycena genomes resolve the evolution of fungal bioluminescence.</title>
        <authorList>
            <person name="Tsai I.J."/>
        </authorList>
    </citation>
    <scope>NUCLEOTIDE SEQUENCE</scope>
    <source>
        <strain evidence="4">160909Yilan</strain>
    </source>
</reference>
<feature type="domain" description="RNase H type-1" evidence="3">
    <location>
        <begin position="721"/>
        <end position="861"/>
    </location>
</feature>
<proteinExistence type="predicted"/>
<keyword evidence="4" id="KW-0808">Transferase</keyword>
<feature type="domain" description="Reverse transcriptase" evidence="2">
    <location>
        <begin position="233"/>
        <end position="502"/>
    </location>
</feature>
<dbReference type="InterPro" id="IPR036397">
    <property type="entry name" value="RNaseH_sf"/>
</dbReference>
<evidence type="ECO:0000259" key="2">
    <source>
        <dbReference type="PROSITE" id="PS50878"/>
    </source>
</evidence>
<sequence>MEAAQLQSDTVEVAQLRSDTVEVAQLQSNTELQQLQQMSKPSSHIKRWWTPALTALKKSMQCALRRAYRHRLTPEHPDHEEARILRNTYAEAIQRAKATHWIAWLEGLDCTGVWAANRLATGPPTDGGRTRVPVLRVVDPASRKVAEAISNEEKSELLCSEFFPPKMAHSSVPEDTVYPEPAYTWRPLTDGLLHHAIARMKPYKATRPGSFANCVYTNNAHLLVPFLGPIYRSLDELGYYPPGWNHIDSIVLRKPGKTDYSKPGAFRLVCLTVGHAQLYNTAKTLQLATEAERAGILQSNHYGARPGRSAADALHMVVKVVKDAWRRGDVASILCMDVKGAFPSVDLDRLIHDMRMAGVPREHTEWMVRRYAGRKTRIVFDDFASEPFDVVGGLDQGDPHSGIAYLIYNSDLARIPRRKEKEHGVIYVDDNMMIATGKNFRITHDKLQDMAERERGVDEWEGTHNAKFGVEKYQLLDASRRRIPEPFRPKKRMPEPRFGLQLKGHLVKSTPTVKLLGVQLDRELRWGPQGAAAVGKGQAWLAQISRLARPSRGVKAGPMRRLYLSTCVPKMLYAADVFLNPPTVRARTAANRAIISKMRTIQRRAALAITGALSSTPTDVLDAYADLLPFQHLVNKVRHRAAMRLATVDKAHPLHDAVTNAAARYVKHHRTPLHELMDEFKIKPAKMEKIKAIRYSANWESSTAVSIRSSKEEAEEEHKKDNARWKVYTDGSGIEGKVGAAAVLYRDGVEVRASRKRLGSARNHTVYEGEGVAGNLGLGLLWAEREIVGDVTIAVDSTAAIRATQNSHAHPSHWIWDKWNAHMKVVQRKHPQAEITVRWTPGHRGIEGNERADEEAKKAAQEGSSSDNSIPPSFRGTLPWSRSARLQHYNARLKATVATEWKKSPRYHRIKPYDPSLPSNKFVKLTERMPRKLAVILVQLRTGHTILNKHLHRINRADSPICPCCKRADETIIHYLLHCPAHADARSELHRQGGRDARVLTKLLTKPELLPLLF</sequence>
<dbReference type="EMBL" id="JACAZH010000021">
    <property type="protein sequence ID" value="KAF7344616.1"/>
    <property type="molecule type" value="Genomic_DNA"/>
</dbReference>
<dbReference type="Gene3D" id="3.30.420.10">
    <property type="entry name" value="Ribonuclease H-like superfamily/Ribonuclease H"/>
    <property type="match status" value="1"/>
</dbReference>
<comment type="caution">
    <text evidence="4">The sequence shown here is derived from an EMBL/GenBank/DDBJ whole genome shotgun (WGS) entry which is preliminary data.</text>
</comment>
<feature type="compositionally biased region" description="Basic and acidic residues" evidence="1">
    <location>
        <begin position="844"/>
        <end position="860"/>
    </location>
</feature>
<dbReference type="SUPFAM" id="SSF56672">
    <property type="entry name" value="DNA/RNA polymerases"/>
    <property type="match status" value="1"/>
</dbReference>
<dbReference type="PANTHER" id="PTHR33481:SF1">
    <property type="entry name" value="ENDONUCLEASE_EXONUCLEASE_PHOSPHATASE DOMAIN-CONTAINING PROTEIN-RELATED"/>
    <property type="match status" value="1"/>
</dbReference>
<dbReference type="SUPFAM" id="SSF53098">
    <property type="entry name" value="Ribonuclease H-like"/>
    <property type="match status" value="1"/>
</dbReference>
<protein>
    <submittedName>
        <fullName evidence="4">RNA-directed DNA polymerase from transposon X-element</fullName>
    </submittedName>
</protein>
<name>A0A8H6XQH4_9AGAR</name>
<dbReference type="InterPro" id="IPR012337">
    <property type="entry name" value="RNaseH-like_sf"/>
</dbReference>
<organism evidence="4 5">
    <name type="scientific">Mycena sanguinolenta</name>
    <dbReference type="NCBI Taxonomy" id="230812"/>
    <lineage>
        <taxon>Eukaryota</taxon>
        <taxon>Fungi</taxon>
        <taxon>Dikarya</taxon>
        <taxon>Basidiomycota</taxon>
        <taxon>Agaricomycotina</taxon>
        <taxon>Agaricomycetes</taxon>
        <taxon>Agaricomycetidae</taxon>
        <taxon>Agaricales</taxon>
        <taxon>Marasmiineae</taxon>
        <taxon>Mycenaceae</taxon>
        <taxon>Mycena</taxon>
    </lineage>
</organism>